<reference evidence="2" key="1">
    <citation type="submission" date="2018-05" db="EMBL/GenBank/DDBJ databases">
        <authorList>
            <person name="Lanie J.A."/>
            <person name="Ng W.-L."/>
            <person name="Kazmierczak K.M."/>
            <person name="Andrzejewski T.M."/>
            <person name="Davidsen T.M."/>
            <person name="Wayne K.J."/>
            <person name="Tettelin H."/>
            <person name="Glass J.I."/>
            <person name="Rusch D."/>
            <person name="Podicherti R."/>
            <person name="Tsui H.-C.T."/>
            <person name="Winkler M.E."/>
        </authorList>
    </citation>
    <scope>NUCLEOTIDE SEQUENCE</scope>
</reference>
<evidence type="ECO:0000256" key="1">
    <source>
        <dbReference type="SAM" id="Phobius"/>
    </source>
</evidence>
<organism evidence="2">
    <name type="scientific">marine metagenome</name>
    <dbReference type="NCBI Taxonomy" id="408172"/>
    <lineage>
        <taxon>unclassified sequences</taxon>
        <taxon>metagenomes</taxon>
        <taxon>ecological metagenomes</taxon>
    </lineage>
</organism>
<keyword evidence="1" id="KW-1133">Transmembrane helix</keyword>
<keyword evidence="1" id="KW-0812">Transmembrane</keyword>
<protein>
    <submittedName>
        <fullName evidence="2">Uncharacterized protein</fullName>
    </submittedName>
</protein>
<dbReference type="EMBL" id="UINC01146293">
    <property type="protein sequence ID" value="SVD36936.1"/>
    <property type="molecule type" value="Genomic_DNA"/>
</dbReference>
<dbReference type="AlphaFoldDB" id="A0A382URR7"/>
<evidence type="ECO:0000313" key="2">
    <source>
        <dbReference type="EMBL" id="SVD36936.1"/>
    </source>
</evidence>
<feature type="non-terminal residue" evidence="2">
    <location>
        <position position="37"/>
    </location>
</feature>
<proteinExistence type="predicted"/>
<name>A0A382URR7_9ZZZZ</name>
<sequence length="37" mass="4437">MFMNYINKIVLYIFVSTTMLIFGYEAVKFARDQVRIT</sequence>
<gene>
    <name evidence="2" type="ORF">METZ01_LOCUS389790</name>
</gene>
<feature type="transmembrane region" description="Helical" evidence="1">
    <location>
        <begin position="6"/>
        <end position="27"/>
    </location>
</feature>
<accession>A0A382URR7</accession>
<keyword evidence="1" id="KW-0472">Membrane</keyword>